<dbReference type="RefSeq" id="WP_193347315.1">
    <property type="nucleotide sequence ID" value="NZ_JAAIYO010000001.1"/>
</dbReference>
<evidence type="ECO:0000256" key="1">
    <source>
        <dbReference type="SAM" id="MobiDB-lite"/>
    </source>
</evidence>
<evidence type="ECO:0000313" key="3">
    <source>
        <dbReference type="Proteomes" id="UP001516472"/>
    </source>
</evidence>
<accession>A0ABR9PJC1</accession>
<dbReference type="EMBL" id="JAAIYO010000001">
    <property type="protein sequence ID" value="MBE4747970.1"/>
    <property type="molecule type" value="Genomic_DNA"/>
</dbReference>
<sequence length="697" mass="75706">MGFTASGLWLVLMAASGAPSDPSAEALCGLTALHVAERSHFAEKDRYAPPEAIGFLPLPCTDGTRPPAPDSQSVGGCRFLFTVQDAGHKQDATLRLEARGVTPETQNLRFFIQGRDGVITRAGSNVRVEPADCEAWAHEADPLQRYHELMAEYDCVGGPYAPEHPCTEALTQLSNLARDGVGMARMEYDAHPTARELYPLSPPTPVMRLCGVADTPRQRLQVAATLARQGRLLDAVLSPGCRDGGLRAGLPRLLRDGACPGPRCLELMLLARRTQVPERLSVLEARASSLARWLWTQPAATQRDFLFQAAEIPSERINALLLMREGQWPSLHALTTPALTALQNAWLDEARREHPSLSPFINMLRDLQRRAPTSPATFRAWTASVPCPQLQDVHGLPLSTAQLRAIADTQPRCPQDTVQVLHRYLAKVPPTELIDVLKPLSATQLGTLSGKLGLHEPARAEALFDWVMDRQPGLLDGLIATPAIVAKLLTPSHADRLGGREAVLDLLLGRGSMSRPHIAVTPETLTLVAKEALLGDTPPLAWVGYIANDRRIRLEDKQALLGNTLHSADPRLQAAAAGGLARQQHALIPAAAARACVAELRTLRECMASRAEVLGPPAPGARSAMIHSDVTTDPPPPPPSPRELYCQRYEKLRSYCPTACADANLDEDASMKRLIEAAGEAPPPEPEAQRACRRWPF</sequence>
<gene>
    <name evidence="2" type="ORF">G4177_07235</name>
</gene>
<keyword evidence="3" id="KW-1185">Reference proteome</keyword>
<comment type="caution">
    <text evidence="2">The sequence shown here is derived from an EMBL/GenBank/DDBJ whole genome shotgun (WGS) entry which is preliminary data.</text>
</comment>
<feature type="region of interest" description="Disordered" evidence="1">
    <location>
        <begin position="678"/>
        <end position="697"/>
    </location>
</feature>
<organism evidence="2 3">
    <name type="scientific">Corallococcus soli</name>
    <dbReference type="NCBI Taxonomy" id="2710757"/>
    <lineage>
        <taxon>Bacteria</taxon>
        <taxon>Pseudomonadati</taxon>
        <taxon>Myxococcota</taxon>
        <taxon>Myxococcia</taxon>
        <taxon>Myxococcales</taxon>
        <taxon>Cystobacterineae</taxon>
        <taxon>Myxococcaceae</taxon>
        <taxon>Corallococcus</taxon>
    </lineage>
</organism>
<dbReference type="Proteomes" id="UP001516472">
    <property type="component" value="Unassembled WGS sequence"/>
</dbReference>
<evidence type="ECO:0008006" key="4">
    <source>
        <dbReference type="Google" id="ProtNLM"/>
    </source>
</evidence>
<feature type="region of interest" description="Disordered" evidence="1">
    <location>
        <begin position="617"/>
        <end position="642"/>
    </location>
</feature>
<evidence type="ECO:0000313" key="2">
    <source>
        <dbReference type="EMBL" id="MBE4747970.1"/>
    </source>
</evidence>
<reference evidence="2 3" key="1">
    <citation type="submission" date="2020-02" db="EMBL/GenBank/DDBJ databases">
        <authorList>
            <person name="Babadi Z.K."/>
            <person name="Risdian C."/>
            <person name="Ebrahimipour G.H."/>
            <person name="Wink J."/>
        </authorList>
    </citation>
    <scope>NUCLEOTIDE SEQUENCE [LARGE SCALE GENOMIC DNA]</scope>
    <source>
        <strain evidence="2 3">ZKHCc1 1396</strain>
    </source>
</reference>
<name>A0ABR9PJC1_9BACT</name>
<proteinExistence type="predicted"/>
<protein>
    <recommendedName>
        <fullName evidence="4">HEAT repeat domain-containing protein</fullName>
    </recommendedName>
</protein>